<feature type="transmembrane region" description="Helical" evidence="5">
    <location>
        <begin position="227"/>
        <end position="248"/>
    </location>
</feature>
<dbReference type="AlphaFoldDB" id="A0AAE0U8M5"/>
<dbReference type="PANTHER" id="PTHR11785">
    <property type="entry name" value="AMINO ACID TRANSPORTER"/>
    <property type="match status" value="1"/>
</dbReference>
<keyword evidence="3 5" id="KW-1133">Transmembrane helix</keyword>
<evidence type="ECO:0000256" key="2">
    <source>
        <dbReference type="ARBA" id="ARBA00022692"/>
    </source>
</evidence>
<comment type="caution">
    <text evidence="6">The sequence shown here is derived from an EMBL/GenBank/DDBJ whole genome shotgun (WGS) entry which is preliminary data.</text>
</comment>
<dbReference type="InterPro" id="IPR002293">
    <property type="entry name" value="AA/rel_permease1"/>
</dbReference>
<evidence type="ECO:0000256" key="3">
    <source>
        <dbReference type="ARBA" id="ARBA00022989"/>
    </source>
</evidence>
<gene>
    <name evidence="6" type="ORF">B0H63DRAFT_518131</name>
</gene>
<organism evidence="6 7">
    <name type="scientific">Podospora didyma</name>
    <dbReference type="NCBI Taxonomy" id="330526"/>
    <lineage>
        <taxon>Eukaryota</taxon>
        <taxon>Fungi</taxon>
        <taxon>Dikarya</taxon>
        <taxon>Ascomycota</taxon>
        <taxon>Pezizomycotina</taxon>
        <taxon>Sordariomycetes</taxon>
        <taxon>Sordariomycetidae</taxon>
        <taxon>Sordariales</taxon>
        <taxon>Podosporaceae</taxon>
        <taxon>Podospora</taxon>
    </lineage>
</organism>
<dbReference type="Gene3D" id="1.20.1740.10">
    <property type="entry name" value="Amino acid/polyamine transporter I"/>
    <property type="match status" value="1"/>
</dbReference>
<reference evidence="6" key="1">
    <citation type="journal article" date="2023" name="Mol. Phylogenet. Evol.">
        <title>Genome-scale phylogeny and comparative genomics of the fungal order Sordariales.</title>
        <authorList>
            <person name="Hensen N."/>
            <person name="Bonometti L."/>
            <person name="Westerberg I."/>
            <person name="Brannstrom I.O."/>
            <person name="Guillou S."/>
            <person name="Cros-Aarteil S."/>
            <person name="Calhoun S."/>
            <person name="Haridas S."/>
            <person name="Kuo A."/>
            <person name="Mondo S."/>
            <person name="Pangilinan J."/>
            <person name="Riley R."/>
            <person name="LaButti K."/>
            <person name="Andreopoulos B."/>
            <person name="Lipzen A."/>
            <person name="Chen C."/>
            <person name="Yan M."/>
            <person name="Daum C."/>
            <person name="Ng V."/>
            <person name="Clum A."/>
            <person name="Steindorff A."/>
            <person name="Ohm R.A."/>
            <person name="Martin F."/>
            <person name="Silar P."/>
            <person name="Natvig D.O."/>
            <person name="Lalanne C."/>
            <person name="Gautier V."/>
            <person name="Ament-Velasquez S.L."/>
            <person name="Kruys A."/>
            <person name="Hutchinson M.I."/>
            <person name="Powell A.J."/>
            <person name="Barry K."/>
            <person name="Miller A.N."/>
            <person name="Grigoriev I.V."/>
            <person name="Debuchy R."/>
            <person name="Gladieux P."/>
            <person name="Hiltunen Thoren M."/>
            <person name="Johannesson H."/>
        </authorList>
    </citation>
    <scope>NUCLEOTIDE SEQUENCE</scope>
    <source>
        <strain evidence="6">CBS 232.78</strain>
    </source>
</reference>
<accession>A0AAE0U8M5</accession>
<name>A0AAE0U8M5_9PEZI</name>
<dbReference type="GO" id="GO:0015179">
    <property type="term" value="F:L-amino acid transmembrane transporter activity"/>
    <property type="evidence" value="ECO:0007669"/>
    <property type="project" value="TreeGrafter"/>
</dbReference>
<keyword evidence="2 5" id="KW-0812">Transmembrane</keyword>
<evidence type="ECO:0000256" key="5">
    <source>
        <dbReference type="SAM" id="Phobius"/>
    </source>
</evidence>
<evidence type="ECO:0000256" key="4">
    <source>
        <dbReference type="ARBA" id="ARBA00023136"/>
    </source>
</evidence>
<feature type="transmembrane region" description="Helical" evidence="5">
    <location>
        <begin position="169"/>
        <end position="186"/>
    </location>
</feature>
<dbReference type="GO" id="GO:0016020">
    <property type="term" value="C:membrane"/>
    <property type="evidence" value="ECO:0007669"/>
    <property type="project" value="UniProtKB-SubCell"/>
</dbReference>
<dbReference type="Proteomes" id="UP001285441">
    <property type="component" value="Unassembled WGS sequence"/>
</dbReference>
<dbReference type="EMBL" id="JAULSW010000001">
    <property type="protein sequence ID" value="KAK3395061.1"/>
    <property type="molecule type" value="Genomic_DNA"/>
</dbReference>
<proteinExistence type="predicted"/>
<evidence type="ECO:0000313" key="7">
    <source>
        <dbReference type="Proteomes" id="UP001285441"/>
    </source>
</evidence>
<sequence>MSFSPRELKLSSFISPLSSPGFFSGGSQHGLLTYTSPSIGAGIFNSPASVMQGAHSAGGALLLWFFGVFYGLAGAHLYIEYGLNVPCYIIEGIEQASRTPQLQFVYRWIYYKKDTVLLSGAAYLGEDPRNSYIRSIAIIAAALAYVIYAVSHCGGIWLNNILGPVKVKILLVIIATTLAIIGNGIYDKDGKLVQSVFMDNLNPNAAFPAPLDSNRNPITQESTVNGYAAALLSIIFAFSGFDQANYVLGEIKSPRKTRFPRATTFTMVLVSVLYIVVNICYMVVVSALLCAIISVIGNSFPLIGSWIPATADNSSGTSTSDFGSLTSAKYHEYHQQKTPGVSTTNRRPLVYVIRPEFEWAELATDADSIDDDGSVGPRRLRHGGKIWVHETVLFRWEGGENDMFGHMPGGPWRARGLSQYRSIKIKL</sequence>
<dbReference type="Pfam" id="PF13520">
    <property type="entry name" value="AA_permease_2"/>
    <property type="match status" value="1"/>
</dbReference>
<feature type="transmembrane region" description="Helical" evidence="5">
    <location>
        <begin position="132"/>
        <end position="157"/>
    </location>
</feature>
<reference evidence="6" key="2">
    <citation type="submission" date="2023-06" db="EMBL/GenBank/DDBJ databases">
        <authorList>
            <consortium name="Lawrence Berkeley National Laboratory"/>
            <person name="Haridas S."/>
            <person name="Hensen N."/>
            <person name="Bonometti L."/>
            <person name="Westerberg I."/>
            <person name="Brannstrom I.O."/>
            <person name="Guillou S."/>
            <person name="Cros-Aarteil S."/>
            <person name="Calhoun S."/>
            <person name="Kuo A."/>
            <person name="Mondo S."/>
            <person name="Pangilinan J."/>
            <person name="Riley R."/>
            <person name="LaButti K."/>
            <person name="Andreopoulos B."/>
            <person name="Lipzen A."/>
            <person name="Chen C."/>
            <person name="Yanf M."/>
            <person name="Daum C."/>
            <person name="Ng V."/>
            <person name="Clum A."/>
            <person name="Steindorff A."/>
            <person name="Ohm R."/>
            <person name="Martin F."/>
            <person name="Silar P."/>
            <person name="Natvig D."/>
            <person name="Lalanne C."/>
            <person name="Gautier V."/>
            <person name="Ament-velasquez S.L."/>
            <person name="Kruys A."/>
            <person name="Hutchinson M.I."/>
            <person name="Powell A.J."/>
            <person name="Barry K."/>
            <person name="Miller A.N."/>
            <person name="Grigoriev I.V."/>
            <person name="Debuchy R."/>
            <person name="Gladieux P."/>
            <person name="Thoren M.H."/>
            <person name="Johannesson H."/>
        </authorList>
    </citation>
    <scope>NUCLEOTIDE SEQUENCE</scope>
    <source>
        <strain evidence="6">CBS 232.78</strain>
    </source>
</reference>
<feature type="transmembrane region" description="Helical" evidence="5">
    <location>
        <begin position="61"/>
        <end position="79"/>
    </location>
</feature>
<keyword evidence="7" id="KW-1185">Reference proteome</keyword>
<evidence type="ECO:0000313" key="6">
    <source>
        <dbReference type="EMBL" id="KAK3395061.1"/>
    </source>
</evidence>
<evidence type="ECO:0000256" key="1">
    <source>
        <dbReference type="ARBA" id="ARBA00004141"/>
    </source>
</evidence>
<protein>
    <submittedName>
        <fullName evidence="6">Amino acid permease-domain-containing protein</fullName>
    </submittedName>
</protein>
<dbReference type="InterPro" id="IPR050598">
    <property type="entry name" value="AminoAcid_Transporter"/>
</dbReference>
<dbReference type="PANTHER" id="PTHR11785:SF353">
    <property type="entry name" value="METHIONINE TRANSPORTER (EUROFUNG)"/>
    <property type="match status" value="1"/>
</dbReference>
<keyword evidence="4 5" id="KW-0472">Membrane</keyword>
<feature type="transmembrane region" description="Helical" evidence="5">
    <location>
        <begin position="268"/>
        <end position="296"/>
    </location>
</feature>
<comment type="subcellular location">
    <subcellularLocation>
        <location evidence="1">Membrane</location>
        <topology evidence="1">Multi-pass membrane protein</topology>
    </subcellularLocation>
</comment>